<keyword evidence="1" id="KW-0547">Nucleotide-binding</keyword>
<dbReference type="EMBL" id="CP013099">
    <property type="protein sequence ID" value="ALP51677.1"/>
    <property type="molecule type" value="Genomic_DNA"/>
</dbReference>
<organism evidence="8 9">
    <name type="scientific">Candidatus Tenderia electrophaga</name>
    <dbReference type="NCBI Taxonomy" id="1748243"/>
    <lineage>
        <taxon>Bacteria</taxon>
        <taxon>Pseudomonadati</taxon>
        <taxon>Pseudomonadota</taxon>
        <taxon>Gammaproteobacteria</taxon>
        <taxon>Candidatus Tenderiales</taxon>
        <taxon>Candidatus Tenderiaceae</taxon>
        <taxon>Candidatus Tenderia</taxon>
    </lineage>
</organism>
<dbReference type="Proteomes" id="UP000055136">
    <property type="component" value="Chromosome"/>
</dbReference>
<keyword evidence="4" id="KW-0067">ATP-binding</keyword>
<dbReference type="PANTHER" id="PTHR43519:SF1">
    <property type="entry name" value="ATP-DEPENDENT RNA HELICASE HRPB"/>
    <property type="match status" value="1"/>
</dbReference>
<evidence type="ECO:0000256" key="1">
    <source>
        <dbReference type="ARBA" id="ARBA00022741"/>
    </source>
</evidence>
<dbReference type="Pfam" id="PF00271">
    <property type="entry name" value="Helicase_C"/>
    <property type="match status" value="1"/>
</dbReference>
<dbReference type="STRING" id="1748243.Tel_00160"/>
<dbReference type="GO" id="GO:0016787">
    <property type="term" value="F:hydrolase activity"/>
    <property type="evidence" value="ECO:0007669"/>
    <property type="project" value="UniProtKB-KW"/>
</dbReference>
<dbReference type="InterPro" id="IPR007502">
    <property type="entry name" value="Helicase-assoc_dom"/>
</dbReference>
<dbReference type="AlphaFoldDB" id="A0A0S2T917"/>
<dbReference type="SUPFAM" id="SSF52540">
    <property type="entry name" value="P-loop containing nucleoside triphosphate hydrolases"/>
    <property type="match status" value="1"/>
</dbReference>
<keyword evidence="9" id="KW-1185">Reference proteome</keyword>
<evidence type="ECO:0000256" key="2">
    <source>
        <dbReference type="ARBA" id="ARBA00022801"/>
    </source>
</evidence>
<evidence type="ECO:0000259" key="7">
    <source>
        <dbReference type="PROSITE" id="PS51194"/>
    </source>
</evidence>
<keyword evidence="3 8" id="KW-0347">Helicase</keyword>
<dbReference type="InterPro" id="IPR049614">
    <property type="entry name" value="HrpB_DEXH"/>
</dbReference>
<evidence type="ECO:0000256" key="3">
    <source>
        <dbReference type="ARBA" id="ARBA00022806"/>
    </source>
</evidence>
<reference evidence="8" key="1">
    <citation type="submission" date="2015-10" db="EMBL/GenBank/DDBJ databases">
        <title>Description of Candidatus Tenderia electrophaga gen. nov, sp. nov., an Uncultivated Electroautotroph from a Biocathode Enrichment.</title>
        <authorList>
            <person name="Eddie B.J."/>
            <person name="Malanoski A.P."/>
            <person name="Wang Z."/>
            <person name="Hall R.J."/>
            <person name="Oh S.D."/>
            <person name="Heiner C."/>
            <person name="Lin B."/>
            <person name="Strycharz-Glaven S.M."/>
        </authorList>
    </citation>
    <scope>NUCLEOTIDE SEQUENCE [LARGE SCALE GENOMIC DNA]</scope>
    <source>
        <strain evidence="8">NRL1</strain>
    </source>
</reference>
<name>A0A0S2T917_9GAMM</name>
<dbReference type="CDD" id="cd17990">
    <property type="entry name" value="DEXHc_HrpB"/>
    <property type="match status" value="1"/>
</dbReference>
<protein>
    <submittedName>
        <fullName evidence="8">ATP-dependent helicase</fullName>
    </submittedName>
</protein>
<dbReference type="CDD" id="cd18791">
    <property type="entry name" value="SF2_C_RHA"/>
    <property type="match status" value="1"/>
</dbReference>
<keyword evidence="2" id="KW-0378">Hydrolase</keyword>
<dbReference type="KEGG" id="tee:Tel_00160"/>
<proteinExistence type="predicted"/>
<dbReference type="PROSITE" id="PS51194">
    <property type="entry name" value="HELICASE_CTER"/>
    <property type="match status" value="1"/>
</dbReference>
<dbReference type="InterPro" id="IPR011545">
    <property type="entry name" value="DEAD/DEAH_box_helicase_dom"/>
</dbReference>
<dbReference type="InterPro" id="IPR014001">
    <property type="entry name" value="Helicase_ATP-bd"/>
</dbReference>
<dbReference type="InterPro" id="IPR010225">
    <property type="entry name" value="HrpB"/>
</dbReference>
<dbReference type="Gene3D" id="1.20.120.1080">
    <property type="match status" value="1"/>
</dbReference>
<dbReference type="InterPro" id="IPR001650">
    <property type="entry name" value="Helicase_C-like"/>
</dbReference>
<dbReference type="InterPro" id="IPR027417">
    <property type="entry name" value="P-loop_NTPase"/>
</dbReference>
<dbReference type="PROSITE" id="PS51192">
    <property type="entry name" value="HELICASE_ATP_BIND_1"/>
    <property type="match status" value="1"/>
</dbReference>
<dbReference type="Pfam" id="PF24473">
    <property type="entry name" value="CON_HrpB"/>
    <property type="match status" value="1"/>
</dbReference>
<dbReference type="FunFam" id="3.40.50.300:FF:002125">
    <property type="entry name" value="ATP-dependent helicase HrpB"/>
    <property type="match status" value="1"/>
</dbReference>
<feature type="domain" description="Helicase C-terminal" evidence="7">
    <location>
        <begin position="198"/>
        <end position="370"/>
    </location>
</feature>
<dbReference type="GO" id="GO:0003676">
    <property type="term" value="F:nucleic acid binding"/>
    <property type="evidence" value="ECO:0007669"/>
    <property type="project" value="InterPro"/>
</dbReference>
<dbReference type="Pfam" id="PF08482">
    <property type="entry name" value="HrpB_C"/>
    <property type="match status" value="1"/>
</dbReference>
<dbReference type="GO" id="GO:0004386">
    <property type="term" value="F:helicase activity"/>
    <property type="evidence" value="ECO:0007669"/>
    <property type="project" value="UniProtKB-KW"/>
</dbReference>
<dbReference type="GO" id="GO:0005524">
    <property type="term" value="F:ATP binding"/>
    <property type="evidence" value="ECO:0007669"/>
    <property type="project" value="UniProtKB-KW"/>
</dbReference>
<dbReference type="InterPro" id="IPR056329">
    <property type="entry name" value="CON_HrpB"/>
</dbReference>
<accession>A0A0S2T917</accession>
<dbReference type="Pfam" id="PF04408">
    <property type="entry name" value="WHD_HA2"/>
    <property type="match status" value="1"/>
</dbReference>
<evidence type="ECO:0000313" key="9">
    <source>
        <dbReference type="Proteomes" id="UP000055136"/>
    </source>
</evidence>
<dbReference type="SMART" id="SM00487">
    <property type="entry name" value="DEXDc"/>
    <property type="match status" value="1"/>
</dbReference>
<evidence type="ECO:0000256" key="4">
    <source>
        <dbReference type="ARBA" id="ARBA00022840"/>
    </source>
</evidence>
<dbReference type="PIRSF" id="PIRSF005496">
    <property type="entry name" value="ATP_hel_hrpB"/>
    <property type="match status" value="1"/>
</dbReference>
<dbReference type="InterPro" id="IPR013689">
    <property type="entry name" value="RNA_helicase_ATP-dep_HrpB_C"/>
</dbReference>
<dbReference type="SMART" id="SM00847">
    <property type="entry name" value="HA2"/>
    <property type="match status" value="1"/>
</dbReference>
<evidence type="ECO:0000256" key="5">
    <source>
        <dbReference type="SAM" id="MobiDB-lite"/>
    </source>
</evidence>
<dbReference type="InterPro" id="IPR048333">
    <property type="entry name" value="HA2_WH"/>
</dbReference>
<dbReference type="NCBIfam" id="TIGR01970">
    <property type="entry name" value="DEAH_box_HrpB"/>
    <property type="match status" value="1"/>
</dbReference>
<gene>
    <name evidence="8" type="ORF">Tel_00160</name>
</gene>
<sequence length="823" mass="89903">MSLPIDSALPELLAALNQHSNVVLQAPPGAGKTTRVPLALLDQAWLGANKIMMLEPRRLAARNAAHYMAASLAEEVGGTVGYRVRMDSKIGPATRIEVVTEGVLTRMLQADPALAGVGLVIFDEFHERSLQADLGLALCLESQAALREDLKILVMSATLDGAATAELLGDAPIITSQGRSYAVDIRHAPPPPRAHHQQWLQHVAAVTLEALQQESGSALLFLPGAAEIRRVEQLLQASVPGADVLIAPLYGELSLTAQALAIRPPPPGKRKIVLATNIAETSLTIEGIRLVIDAGLARVPRFEPASGLTRLETVNISQASAAQRAGRAGRLEPGICYRLWPAGRHLLAHGTAEILEADLAPLALELARWGCRDPGQLRWLDPPPPASYRQALDLLRHLGAVDGQGRITAHGEQMAALPLHPRLAHMVLKGRELSAGALACQIAALLSERDPLRRGDVPDSDLLSRLRLLQGNAKPARALHHIQHAAQQLQRQLGLRGEANDLAWAGVLLGHAYPDRIAQRRPGEQGRYRLANGRGALFAEHEALAKAPWLVIASLAGGREARIFLAAALELDQIEQHFGALIQTQDIIQWDAREQAVQARRQRRLDALVLDDKALNTPDAADVCGALIEGIRQAGSQCLPWCKRSRTWQRRMQFLHRHDGACWPDVSDAALLHSLEHWLAPFLSGMRRLSHLQRLDLQTALNTLLPWPQQRRLDELAPTHVQVPSGSRIALDYSKDPPVLPVKLQEMFGAADTPAIAGGRVKLQLHLLSPAQRPVQVTQDLKGFWQGSYAEVKKDMKGRYPKHYWPDDPLQAEPTRRAKPRGQ</sequence>
<dbReference type="SMART" id="SM00490">
    <property type="entry name" value="HELICc"/>
    <property type="match status" value="1"/>
</dbReference>
<feature type="domain" description="Helicase ATP-binding" evidence="6">
    <location>
        <begin position="13"/>
        <end position="177"/>
    </location>
</feature>
<evidence type="ECO:0000313" key="8">
    <source>
        <dbReference type="EMBL" id="ALP51677.1"/>
    </source>
</evidence>
<evidence type="ECO:0000259" key="6">
    <source>
        <dbReference type="PROSITE" id="PS51192"/>
    </source>
</evidence>
<feature type="region of interest" description="Disordered" evidence="5">
    <location>
        <begin position="800"/>
        <end position="823"/>
    </location>
</feature>
<dbReference type="Pfam" id="PF00270">
    <property type="entry name" value="DEAD"/>
    <property type="match status" value="1"/>
</dbReference>
<dbReference type="Gene3D" id="3.40.50.300">
    <property type="entry name" value="P-loop containing nucleotide triphosphate hydrolases"/>
    <property type="match status" value="2"/>
</dbReference>
<dbReference type="PANTHER" id="PTHR43519">
    <property type="entry name" value="ATP-DEPENDENT RNA HELICASE HRPB"/>
    <property type="match status" value="1"/>
</dbReference>